<dbReference type="InterPro" id="IPR005062">
    <property type="entry name" value="SAC3/GANP/THP3_conserved"/>
</dbReference>
<feature type="region of interest" description="Disordered" evidence="1">
    <location>
        <begin position="46"/>
        <end position="83"/>
    </location>
</feature>
<proteinExistence type="predicted"/>
<dbReference type="InterPro" id="IPR045107">
    <property type="entry name" value="SAC3/GANP/THP3"/>
</dbReference>
<dbReference type="Pfam" id="PF03399">
    <property type="entry name" value="SAC3_GANP"/>
    <property type="match status" value="2"/>
</dbReference>
<accession>A0A7S3QRF7</accession>
<dbReference type="PANTHER" id="PTHR12436">
    <property type="entry name" value="80 KDA MCM3-ASSOCIATED PROTEIN"/>
    <property type="match status" value="1"/>
</dbReference>
<evidence type="ECO:0000256" key="1">
    <source>
        <dbReference type="SAM" id="MobiDB-lite"/>
    </source>
</evidence>
<feature type="region of interest" description="Disordered" evidence="1">
    <location>
        <begin position="104"/>
        <end position="124"/>
    </location>
</feature>
<reference evidence="3" key="1">
    <citation type="submission" date="2021-01" db="EMBL/GenBank/DDBJ databases">
        <authorList>
            <person name="Corre E."/>
            <person name="Pelletier E."/>
            <person name="Niang G."/>
            <person name="Scheremetjew M."/>
            <person name="Finn R."/>
            <person name="Kale V."/>
            <person name="Holt S."/>
            <person name="Cochrane G."/>
            <person name="Meng A."/>
            <person name="Brown T."/>
            <person name="Cohen L."/>
        </authorList>
    </citation>
    <scope>NUCLEOTIDE SEQUENCE</scope>
    <source>
        <strain evidence="3">CCMP1320</strain>
    </source>
</reference>
<dbReference type="Gene3D" id="1.25.40.990">
    <property type="match status" value="1"/>
</dbReference>
<dbReference type="GO" id="GO:0005634">
    <property type="term" value="C:nucleus"/>
    <property type="evidence" value="ECO:0007669"/>
    <property type="project" value="TreeGrafter"/>
</dbReference>
<dbReference type="EMBL" id="HBIP01010710">
    <property type="protein sequence ID" value="CAE0490920.1"/>
    <property type="molecule type" value="Transcribed_RNA"/>
</dbReference>
<organism evidence="3">
    <name type="scientific">Dunaliella tertiolecta</name>
    <name type="common">Green alga</name>
    <dbReference type="NCBI Taxonomy" id="3047"/>
    <lineage>
        <taxon>Eukaryota</taxon>
        <taxon>Viridiplantae</taxon>
        <taxon>Chlorophyta</taxon>
        <taxon>core chlorophytes</taxon>
        <taxon>Chlorophyceae</taxon>
        <taxon>CS clade</taxon>
        <taxon>Chlamydomonadales</taxon>
        <taxon>Dunaliellaceae</taxon>
        <taxon>Dunaliella</taxon>
    </lineage>
</organism>
<feature type="domain" description="SAC3/GANP/THP3 conserved" evidence="2">
    <location>
        <begin position="128"/>
        <end position="204"/>
    </location>
</feature>
<gene>
    <name evidence="3" type="ORF">DTER00134_LOCUS5993</name>
</gene>
<feature type="compositionally biased region" description="Basic residues" evidence="1">
    <location>
        <begin position="429"/>
        <end position="439"/>
    </location>
</feature>
<name>A0A7S3QRF7_DUNTE</name>
<evidence type="ECO:0000313" key="3">
    <source>
        <dbReference type="EMBL" id="CAE0490920.1"/>
    </source>
</evidence>
<feature type="compositionally biased region" description="Low complexity" evidence="1">
    <location>
        <begin position="412"/>
        <end position="421"/>
    </location>
</feature>
<evidence type="ECO:0000259" key="2">
    <source>
        <dbReference type="Pfam" id="PF03399"/>
    </source>
</evidence>
<feature type="domain" description="SAC3/GANP/THP3 conserved" evidence="2">
    <location>
        <begin position="301"/>
        <end position="389"/>
    </location>
</feature>
<feature type="compositionally biased region" description="Acidic residues" evidence="1">
    <location>
        <begin position="108"/>
        <end position="117"/>
    </location>
</feature>
<feature type="region of interest" description="Disordered" evidence="1">
    <location>
        <begin position="405"/>
        <end position="439"/>
    </location>
</feature>
<dbReference type="PANTHER" id="PTHR12436:SF4">
    <property type="entry name" value="LEUKOCYTE RECEPTOR CLUSTER MEMBER 8"/>
    <property type="match status" value="1"/>
</dbReference>
<feature type="compositionally biased region" description="Low complexity" evidence="1">
    <location>
        <begin position="269"/>
        <end position="284"/>
    </location>
</feature>
<protein>
    <recommendedName>
        <fullName evidence="2">SAC3/GANP/THP3 conserved domain-containing protein</fullName>
    </recommendedName>
</protein>
<feature type="compositionally biased region" description="Low complexity" evidence="1">
    <location>
        <begin position="68"/>
        <end position="83"/>
    </location>
</feature>
<sequence length="439" mass="49165">MGTKKKHDGLLGMDSKAIGKVDKITKKIKKAKDPDTKQHLEGRLFRFLQLTAQKQEQEDPSPQPPAQQQPRFELPQQQPQQVPVGITSTAEEVARRKLRAQRFASNVDAEEREDEDLQSGGGLGRCEALDKEYRRLTSAPRASEVRPPHILECSLKLVKARWIQNPDYSAACEQLKSIRQDLTVQHIRDSFTVSAYETHARIALEVGDVPEFNSCHSVLRGLYQEGVQGSVGEFAAYGLLYACVACGLSSVGGAAPRHALVTELASLAKQQPPQDQHTQQQQIKQKQRKQKPESDQPVLLLLHHPNVQHALAVVRAFRACNWQRFVQLYEGAPAMTPYLMDKLLPPLRRQALQAMLVGCRPTKLPLSSLAQALGFETEDDAAAFAANEGAVVNFSDMVLETVRKEESKLQSKEQQQQQQQHRQAEKFAQGKKKGKKRKK</sequence>
<dbReference type="AlphaFoldDB" id="A0A7S3QRF7"/>
<feature type="region of interest" description="Disordered" evidence="1">
    <location>
        <begin position="268"/>
        <end position="290"/>
    </location>
</feature>